<dbReference type="RefSeq" id="WP_079408840.1">
    <property type="nucleotide sequence ID" value="NZ_MBTG01000001.1"/>
</dbReference>
<dbReference type="Gene3D" id="3.30.1340.10">
    <property type="entry name" value="HPr-like"/>
    <property type="match status" value="1"/>
</dbReference>
<evidence type="ECO:0000259" key="1">
    <source>
        <dbReference type="PROSITE" id="PS51350"/>
    </source>
</evidence>
<dbReference type="EMBL" id="MBTG01000001">
    <property type="protein sequence ID" value="OPH61840.1"/>
    <property type="molecule type" value="Genomic_DNA"/>
</dbReference>
<accession>A0A1V4HSE2</accession>
<organism evidence="2 3">
    <name type="scientific">Paenibacillus ferrarius</name>
    <dbReference type="NCBI Taxonomy" id="1469647"/>
    <lineage>
        <taxon>Bacteria</taxon>
        <taxon>Bacillati</taxon>
        <taxon>Bacillota</taxon>
        <taxon>Bacilli</taxon>
        <taxon>Bacillales</taxon>
        <taxon>Paenibacillaceae</taxon>
        <taxon>Paenibacillus</taxon>
    </lineage>
</organism>
<protein>
    <recommendedName>
        <fullName evidence="1">HPr domain-containing protein</fullName>
    </recommendedName>
</protein>
<dbReference type="InterPro" id="IPR035895">
    <property type="entry name" value="HPr-like_sf"/>
</dbReference>
<dbReference type="SUPFAM" id="SSF55594">
    <property type="entry name" value="HPr-like"/>
    <property type="match status" value="1"/>
</dbReference>
<reference evidence="3" key="1">
    <citation type="submission" date="2016-07" db="EMBL/GenBank/DDBJ databases">
        <authorList>
            <person name="Florea S."/>
            <person name="Webb J.S."/>
            <person name="Jaromczyk J."/>
            <person name="Schardl C.L."/>
        </authorList>
    </citation>
    <scope>NUCLEOTIDE SEQUENCE [LARGE SCALE GENOMIC DNA]</scope>
    <source>
        <strain evidence="3">CY1</strain>
    </source>
</reference>
<dbReference type="OrthoDB" id="9809047at2"/>
<sequence>MNKNILKVKVLTEKIDTKFISKITHAAGHSTSTVEVSKKHIRVDSKSILGLFTLGLRSDDEITFTSDDQEVLEDIAALFA</sequence>
<evidence type="ECO:0000313" key="3">
    <source>
        <dbReference type="Proteomes" id="UP000190626"/>
    </source>
</evidence>
<dbReference type="Pfam" id="PF00381">
    <property type="entry name" value="PTS-HPr"/>
    <property type="match status" value="1"/>
</dbReference>
<name>A0A1V4HSE2_9BACL</name>
<comment type="caution">
    <text evidence="2">The sequence shown here is derived from an EMBL/GenBank/DDBJ whole genome shotgun (WGS) entry which is preliminary data.</text>
</comment>
<dbReference type="AlphaFoldDB" id="A0A1V4HSE2"/>
<dbReference type="InterPro" id="IPR000032">
    <property type="entry name" value="HPr-like"/>
</dbReference>
<evidence type="ECO:0000313" key="2">
    <source>
        <dbReference type="EMBL" id="OPH61840.1"/>
    </source>
</evidence>
<feature type="domain" description="HPr" evidence="1">
    <location>
        <begin position="1"/>
        <end position="80"/>
    </location>
</feature>
<proteinExistence type="predicted"/>
<dbReference type="Proteomes" id="UP000190626">
    <property type="component" value="Unassembled WGS sequence"/>
</dbReference>
<dbReference type="PROSITE" id="PS51350">
    <property type="entry name" value="PTS_HPR_DOM"/>
    <property type="match status" value="1"/>
</dbReference>
<dbReference type="STRING" id="1469647.BC351_00950"/>
<keyword evidence="3" id="KW-1185">Reference proteome</keyword>
<gene>
    <name evidence="2" type="ORF">BC351_00950</name>
</gene>